<feature type="domain" description="Disease resistance R13L4/SHOC-2-like LRR" evidence="8">
    <location>
        <begin position="268"/>
        <end position="572"/>
    </location>
</feature>
<gene>
    <name evidence="9" type="ORF">QYE76_019181</name>
</gene>
<sequence length="582" mass="65048">MVVITTSTMVAVSIAVMKPLLDKLATLMGDEFAKLKNLRKEVKLISDELTGMKDALEELSHLDELDRPTTRWRDKVREMSYDTEDIIDDFMLNFRQSNKNIGFFSNTINRLKTLRARHNIGGQIKEIKALALEASAWRQRYTPVYKPDTPPSFNVAMHSRVVTLYEDAANLVGVEEPTNELVNLLADEDKQLKMVSIVGFGGLGKSTLANVVLMRLKGRFHQTAFVSVSQKPNIPKLLYSLLFQLGDAPPSNDLALNVLIDILRKRLQHKRYVQISAAHWFELPIQSSVIQQLETLHLHMMVYKSYAALLLQPYGIGHIKSLRHLTGFEIDKNSLDNIKGLGELANLRYLSLICRSYLSNMEKPMDALCSSLGRLGSLEDLLLVHGAGCIDGLFPLSPPPTPYRLQTLLISEQSWFSIVPSWMGRLRNLCELQCGVMELLNDGASILAELPALSRLNIQIGLAYYHEKIVISGSRAFPALECLNIEVGIGCPSNMTLQAGAMPRLQRLNLKFDGRWLKQDGVTVAPAGMEHLLALQELSAQIVCETGAPESDKTSIESGFRSAIAMNPRHPLFGIKFLEEED</sequence>
<evidence type="ECO:0000256" key="2">
    <source>
        <dbReference type="ARBA" id="ARBA00022614"/>
    </source>
</evidence>
<evidence type="ECO:0000256" key="3">
    <source>
        <dbReference type="ARBA" id="ARBA00022737"/>
    </source>
</evidence>
<proteinExistence type="inferred from homology"/>
<keyword evidence="6" id="KW-0175">Coiled coil</keyword>
<dbReference type="SUPFAM" id="SSF52047">
    <property type="entry name" value="RNI-like"/>
    <property type="match status" value="1"/>
</dbReference>
<evidence type="ECO:0000256" key="6">
    <source>
        <dbReference type="ARBA" id="ARBA00023054"/>
    </source>
</evidence>
<dbReference type="Proteomes" id="UP001231189">
    <property type="component" value="Unassembled WGS sequence"/>
</dbReference>
<dbReference type="Pfam" id="PF23598">
    <property type="entry name" value="LRR_14"/>
    <property type="match status" value="1"/>
</dbReference>
<evidence type="ECO:0000313" key="10">
    <source>
        <dbReference type="Proteomes" id="UP001231189"/>
    </source>
</evidence>
<organism evidence="9 10">
    <name type="scientific">Lolium multiflorum</name>
    <name type="common">Italian ryegrass</name>
    <name type="synonym">Lolium perenne subsp. multiflorum</name>
    <dbReference type="NCBI Taxonomy" id="4521"/>
    <lineage>
        <taxon>Eukaryota</taxon>
        <taxon>Viridiplantae</taxon>
        <taxon>Streptophyta</taxon>
        <taxon>Embryophyta</taxon>
        <taxon>Tracheophyta</taxon>
        <taxon>Spermatophyta</taxon>
        <taxon>Magnoliopsida</taxon>
        <taxon>Liliopsida</taxon>
        <taxon>Poales</taxon>
        <taxon>Poaceae</taxon>
        <taxon>BOP clade</taxon>
        <taxon>Pooideae</taxon>
        <taxon>Poodae</taxon>
        <taxon>Poeae</taxon>
        <taxon>Poeae Chloroplast Group 2 (Poeae type)</taxon>
        <taxon>Loliodinae</taxon>
        <taxon>Loliinae</taxon>
        <taxon>Lolium</taxon>
    </lineage>
</organism>
<keyword evidence="4" id="KW-0547">Nucleotide-binding</keyword>
<feature type="domain" description="Disease resistance N-terminal" evidence="7">
    <location>
        <begin position="16"/>
        <end position="99"/>
    </location>
</feature>
<dbReference type="Gene3D" id="3.40.50.300">
    <property type="entry name" value="P-loop containing nucleotide triphosphate hydrolases"/>
    <property type="match status" value="1"/>
</dbReference>
<dbReference type="PANTHER" id="PTHR19338:SF50">
    <property type="entry name" value="RX N-TERMINAL DOMAIN-CONTAINING PROTEIN"/>
    <property type="match status" value="1"/>
</dbReference>
<reference evidence="9" key="1">
    <citation type="submission" date="2023-07" db="EMBL/GenBank/DDBJ databases">
        <title>A chromosome-level genome assembly of Lolium multiflorum.</title>
        <authorList>
            <person name="Chen Y."/>
            <person name="Copetti D."/>
            <person name="Kolliker R."/>
            <person name="Studer B."/>
        </authorList>
    </citation>
    <scope>NUCLEOTIDE SEQUENCE</scope>
    <source>
        <strain evidence="9">02402/16</strain>
        <tissue evidence="9">Leaf</tissue>
    </source>
</reference>
<keyword evidence="3" id="KW-0677">Repeat</keyword>
<dbReference type="InterPro" id="IPR032675">
    <property type="entry name" value="LRR_dom_sf"/>
</dbReference>
<evidence type="ECO:0000259" key="7">
    <source>
        <dbReference type="Pfam" id="PF18052"/>
    </source>
</evidence>
<evidence type="ECO:0000256" key="5">
    <source>
        <dbReference type="ARBA" id="ARBA00022821"/>
    </source>
</evidence>
<keyword evidence="10" id="KW-1185">Reference proteome</keyword>
<dbReference type="GO" id="GO:0043531">
    <property type="term" value="F:ADP binding"/>
    <property type="evidence" value="ECO:0007669"/>
    <property type="project" value="InterPro"/>
</dbReference>
<keyword evidence="5" id="KW-0611">Plant defense</keyword>
<name>A0AAD8R605_LOLMU</name>
<dbReference type="GO" id="GO:0051707">
    <property type="term" value="P:response to other organism"/>
    <property type="evidence" value="ECO:0007669"/>
    <property type="project" value="UniProtKB-ARBA"/>
</dbReference>
<dbReference type="InterPro" id="IPR041118">
    <property type="entry name" value="Rx_N"/>
</dbReference>
<keyword evidence="2" id="KW-0433">Leucine-rich repeat</keyword>
<comment type="similarity">
    <text evidence="1">Belongs to the disease resistance NB-LRR family.</text>
</comment>
<protein>
    <submittedName>
        <fullName evidence="9">Uncharacterized protein</fullName>
    </submittedName>
</protein>
<dbReference type="InterPro" id="IPR027417">
    <property type="entry name" value="P-loop_NTPase"/>
</dbReference>
<accession>A0AAD8R605</accession>
<dbReference type="SUPFAM" id="SSF52540">
    <property type="entry name" value="P-loop containing nucleoside triphosphate hydrolases"/>
    <property type="match status" value="1"/>
</dbReference>
<dbReference type="GO" id="GO:0006952">
    <property type="term" value="P:defense response"/>
    <property type="evidence" value="ECO:0007669"/>
    <property type="project" value="UniProtKB-KW"/>
</dbReference>
<evidence type="ECO:0000259" key="8">
    <source>
        <dbReference type="Pfam" id="PF23598"/>
    </source>
</evidence>
<dbReference type="AlphaFoldDB" id="A0AAD8R605"/>
<dbReference type="CDD" id="cd14798">
    <property type="entry name" value="RX-CC_like"/>
    <property type="match status" value="1"/>
</dbReference>
<dbReference type="EMBL" id="JAUUTY010000006">
    <property type="protein sequence ID" value="KAK1613664.1"/>
    <property type="molecule type" value="Genomic_DNA"/>
</dbReference>
<dbReference type="InterPro" id="IPR055414">
    <property type="entry name" value="LRR_R13L4/SHOC2-like"/>
</dbReference>
<evidence type="ECO:0000313" key="9">
    <source>
        <dbReference type="EMBL" id="KAK1613664.1"/>
    </source>
</evidence>
<dbReference type="Pfam" id="PF18052">
    <property type="entry name" value="Rx_N"/>
    <property type="match status" value="1"/>
</dbReference>
<dbReference type="PANTHER" id="PTHR19338">
    <property type="entry name" value="TRANSLOCASE OF INNER MITOCHONDRIAL MEMBRANE 13 HOMOLOG"/>
    <property type="match status" value="1"/>
</dbReference>
<dbReference type="Gene3D" id="3.80.10.10">
    <property type="entry name" value="Ribonuclease Inhibitor"/>
    <property type="match status" value="1"/>
</dbReference>
<dbReference type="Gene3D" id="1.20.5.4130">
    <property type="match status" value="1"/>
</dbReference>
<comment type="caution">
    <text evidence="9">The sequence shown here is derived from an EMBL/GenBank/DDBJ whole genome shotgun (WGS) entry which is preliminary data.</text>
</comment>
<dbReference type="InterPro" id="IPR038005">
    <property type="entry name" value="RX-like_CC"/>
</dbReference>
<evidence type="ECO:0000256" key="4">
    <source>
        <dbReference type="ARBA" id="ARBA00022741"/>
    </source>
</evidence>
<evidence type="ECO:0000256" key="1">
    <source>
        <dbReference type="ARBA" id="ARBA00008894"/>
    </source>
</evidence>